<feature type="compositionally biased region" description="Basic and acidic residues" evidence="1">
    <location>
        <begin position="582"/>
        <end position="592"/>
    </location>
</feature>
<protein>
    <submittedName>
        <fullName evidence="2">Uncharacterized protein</fullName>
    </submittedName>
</protein>
<feature type="region of interest" description="Disordered" evidence="1">
    <location>
        <begin position="1"/>
        <end position="71"/>
    </location>
</feature>
<feature type="compositionally biased region" description="Basic and acidic residues" evidence="1">
    <location>
        <begin position="512"/>
        <end position="534"/>
    </location>
</feature>
<feature type="compositionally biased region" description="Pro residues" evidence="1">
    <location>
        <begin position="397"/>
        <end position="410"/>
    </location>
</feature>
<dbReference type="AlphaFoldDB" id="A0AA36D5M2"/>
<organism evidence="2 3">
    <name type="scientific">Mesorhabditis spiculigera</name>
    <dbReference type="NCBI Taxonomy" id="96644"/>
    <lineage>
        <taxon>Eukaryota</taxon>
        <taxon>Metazoa</taxon>
        <taxon>Ecdysozoa</taxon>
        <taxon>Nematoda</taxon>
        <taxon>Chromadorea</taxon>
        <taxon>Rhabditida</taxon>
        <taxon>Rhabditina</taxon>
        <taxon>Rhabditomorpha</taxon>
        <taxon>Rhabditoidea</taxon>
        <taxon>Rhabditidae</taxon>
        <taxon>Mesorhabditinae</taxon>
        <taxon>Mesorhabditis</taxon>
    </lineage>
</organism>
<feature type="compositionally biased region" description="Basic and acidic residues" evidence="1">
    <location>
        <begin position="545"/>
        <end position="557"/>
    </location>
</feature>
<proteinExistence type="predicted"/>
<evidence type="ECO:0000313" key="3">
    <source>
        <dbReference type="Proteomes" id="UP001177023"/>
    </source>
</evidence>
<gene>
    <name evidence="2" type="ORF">MSPICULIGERA_LOCUS19318</name>
</gene>
<evidence type="ECO:0000313" key="2">
    <source>
        <dbReference type="EMBL" id="CAJ0581151.1"/>
    </source>
</evidence>
<feature type="compositionally biased region" description="Polar residues" evidence="1">
    <location>
        <begin position="177"/>
        <end position="187"/>
    </location>
</feature>
<feature type="compositionally biased region" description="Polar residues" evidence="1">
    <location>
        <begin position="494"/>
        <end position="508"/>
    </location>
</feature>
<reference evidence="2" key="1">
    <citation type="submission" date="2023-06" db="EMBL/GenBank/DDBJ databases">
        <authorList>
            <person name="Delattre M."/>
        </authorList>
    </citation>
    <scope>NUCLEOTIDE SEQUENCE</scope>
    <source>
        <strain evidence="2">AF72</strain>
    </source>
</reference>
<feature type="compositionally biased region" description="Low complexity" evidence="1">
    <location>
        <begin position="264"/>
        <end position="278"/>
    </location>
</feature>
<feature type="compositionally biased region" description="Polar residues" evidence="1">
    <location>
        <begin position="337"/>
        <end position="346"/>
    </location>
</feature>
<feature type="compositionally biased region" description="Basic and acidic residues" evidence="1">
    <location>
        <begin position="1"/>
        <end position="14"/>
    </location>
</feature>
<feature type="compositionally biased region" description="Polar residues" evidence="1">
    <location>
        <begin position="372"/>
        <end position="384"/>
    </location>
</feature>
<evidence type="ECO:0000256" key="1">
    <source>
        <dbReference type="SAM" id="MobiDB-lite"/>
    </source>
</evidence>
<feature type="region of interest" description="Disordered" evidence="1">
    <location>
        <begin position="309"/>
        <end position="682"/>
    </location>
</feature>
<feature type="region of interest" description="Disordered" evidence="1">
    <location>
        <begin position="226"/>
        <end position="297"/>
    </location>
</feature>
<feature type="region of interest" description="Disordered" evidence="1">
    <location>
        <begin position="176"/>
        <end position="197"/>
    </location>
</feature>
<accession>A0AA36D5M2</accession>
<feature type="compositionally biased region" description="Polar residues" evidence="1">
    <location>
        <begin position="627"/>
        <end position="638"/>
    </location>
</feature>
<feature type="compositionally biased region" description="Basic and acidic residues" evidence="1">
    <location>
        <begin position="659"/>
        <end position="674"/>
    </location>
</feature>
<dbReference type="EMBL" id="CATQJA010002662">
    <property type="protein sequence ID" value="CAJ0581151.1"/>
    <property type="molecule type" value="Genomic_DNA"/>
</dbReference>
<name>A0AA36D5M2_9BILA</name>
<feature type="non-terminal residue" evidence="2">
    <location>
        <position position="693"/>
    </location>
</feature>
<feature type="compositionally biased region" description="Basic and acidic residues" evidence="1">
    <location>
        <begin position="236"/>
        <end position="250"/>
    </location>
</feature>
<comment type="caution">
    <text evidence="2">The sequence shown here is derived from an EMBL/GenBank/DDBJ whole genome shotgun (WGS) entry which is preliminary data.</text>
</comment>
<feature type="compositionally biased region" description="Basic and acidic residues" evidence="1">
    <location>
        <begin position="480"/>
        <end position="490"/>
    </location>
</feature>
<sequence length="693" mass="76586">MGEKDDAEEVKNPDVNDLIGELEDGRSWAAIIEDDAQMNGDNPESTDGGRQEPEPEKEEEGGDEEHVRNEEPIVCLPDGRRMHVRPPFRIRVQRGPKGATHRDAYFHFGADEAIWKIDAVPGGWDICLNSPKHLERALTQAHYMFATLLEVFPLPPNERLSNNRDQPTANGAYARKTSYNRQGSSGPQPLFSVANPMYNMPPPQMTGFNFNIPPPMVARMNSYTNSSMSNRAAPRRRVEIEGGPGHRGDHPPVPAPISRSKTGSQSDETSSVTSSAPSLVRKPTNKDIFGQAKPVDTQTKLLEMEKRELEEKKKQQELQKSVSNASTLQEAGKLMRQDSQASNKSFYSHPPDPRTSTSATNPLMGRTMEYVHSSQHEPMTTGSTDPVPEYGTVNILKPPPKEPTTIPPAPQTSSQQIPPLMENLKYRTFNNQKNPPRGGYPNVAPVPGRGAPQAYRGAKTRGSSYVPRGAYSRGGGPAKVGDRADGRQSEPDFPTTSQEFPQRRSSFNQDKQPAEPEKPEKEQHVHREKYEKAPLVKKLSNQSRSDAKPTAHDDGSLSRKSHSRGGGPAKFKYVPKNPQQPLKDKPQSKPTDDQGAEPAKPTTEKPAANETVSTKTVEKPTPVADANPSTPTDNTLPNNEAAPNAETPTKEKRKKKPNKEKQRLEAMPKLDQKALSKPVNTKNRFDMLLNVVD</sequence>
<keyword evidence="3" id="KW-1185">Reference proteome</keyword>
<dbReference type="Proteomes" id="UP001177023">
    <property type="component" value="Unassembled WGS sequence"/>
</dbReference>